<keyword evidence="2" id="KW-1185">Reference proteome</keyword>
<proteinExistence type="predicted"/>
<evidence type="ECO:0000313" key="2">
    <source>
        <dbReference type="Proteomes" id="UP000663193"/>
    </source>
</evidence>
<gene>
    <name evidence="1" type="ORF">JI435_305040</name>
</gene>
<dbReference type="AlphaFoldDB" id="A0A7U2F857"/>
<reference evidence="2" key="1">
    <citation type="journal article" date="2021" name="BMC Genomics">
        <title>Chromosome-level genome assembly and manually-curated proteome of model necrotroph Parastagonospora nodorum Sn15 reveals a genome-wide trove of candidate effector homologs, and redundancy of virulence-related functions within an accessory chromosome.</title>
        <authorList>
            <person name="Bertazzoni S."/>
            <person name="Jones D.A.B."/>
            <person name="Phan H.T."/>
            <person name="Tan K.-C."/>
            <person name="Hane J.K."/>
        </authorList>
    </citation>
    <scope>NUCLEOTIDE SEQUENCE [LARGE SCALE GENOMIC DNA]</scope>
    <source>
        <strain evidence="2">SN15 / ATCC MYA-4574 / FGSC 10173)</strain>
    </source>
</reference>
<organism evidence="1 2">
    <name type="scientific">Phaeosphaeria nodorum (strain SN15 / ATCC MYA-4574 / FGSC 10173)</name>
    <name type="common">Glume blotch fungus</name>
    <name type="synonym">Parastagonospora nodorum</name>
    <dbReference type="NCBI Taxonomy" id="321614"/>
    <lineage>
        <taxon>Eukaryota</taxon>
        <taxon>Fungi</taxon>
        <taxon>Dikarya</taxon>
        <taxon>Ascomycota</taxon>
        <taxon>Pezizomycotina</taxon>
        <taxon>Dothideomycetes</taxon>
        <taxon>Pleosporomycetidae</taxon>
        <taxon>Pleosporales</taxon>
        <taxon>Pleosporineae</taxon>
        <taxon>Phaeosphaeriaceae</taxon>
        <taxon>Parastagonospora</taxon>
    </lineage>
</organism>
<sequence>MDIQSPTNVQLCDYLAPSSFNHPGESHRQRQRRRNDRFWHWYRLNNIPHHGSVNRLDKVVKETFRLESGDGSPHQSGEILARKHIVQNESLGDMSEIIENC</sequence>
<name>A0A7U2F857_PHANO</name>
<evidence type="ECO:0000313" key="1">
    <source>
        <dbReference type="EMBL" id="QRD00312.1"/>
    </source>
</evidence>
<protein>
    <submittedName>
        <fullName evidence="1">Uncharacterized protein</fullName>
    </submittedName>
</protein>
<accession>A0A7U2F857</accession>
<dbReference type="VEuPathDB" id="FungiDB:JI435_305040"/>
<dbReference type="Proteomes" id="UP000663193">
    <property type="component" value="Chromosome 10"/>
</dbReference>
<dbReference type="EMBL" id="CP069032">
    <property type="protein sequence ID" value="QRD00312.1"/>
    <property type="molecule type" value="Genomic_DNA"/>
</dbReference>